<reference evidence="1" key="1">
    <citation type="journal article" date="2014" name="Int. J. Syst. Evol. Microbiol.">
        <title>Complete genome sequence of Corynebacterium casei LMG S-19264T (=DSM 44701T), isolated from a smear-ripened cheese.</title>
        <authorList>
            <consortium name="US DOE Joint Genome Institute (JGI-PGF)"/>
            <person name="Walter F."/>
            <person name="Albersmeier A."/>
            <person name="Kalinowski J."/>
            <person name="Ruckert C."/>
        </authorList>
    </citation>
    <scope>NUCLEOTIDE SEQUENCE</scope>
    <source>
        <strain evidence="1">CGMCC 1.16134</strain>
    </source>
</reference>
<proteinExistence type="predicted"/>
<reference evidence="1" key="2">
    <citation type="submission" date="2020-09" db="EMBL/GenBank/DDBJ databases">
        <authorList>
            <person name="Sun Q."/>
            <person name="Zhou Y."/>
        </authorList>
    </citation>
    <scope>NUCLEOTIDE SEQUENCE</scope>
    <source>
        <strain evidence="1">CGMCC 1.16134</strain>
    </source>
</reference>
<keyword evidence="2" id="KW-1185">Reference proteome</keyword>
<sequence>MVDNSYYRPSIEFYCQTTEGAGFHGILKIMNSSMNTLFYNGSTYTAKTYVGTLYVNLQDANTIYYIADGKFYNNGGVQSVTGNVEISIGGAATLGISATAATNLYMTIFQSGPFLWY</sequence>
<evidence type="ECO:0000313" key="2">
    <source>
        <dbReference type="Proteomes" id="UP000637643"/>
    </source>
</evidence>
<organism evidence="1 2">
    <name type="scientific">Paenibacillus albidus</name>
    <dbReference type="NCBI Taxonomy" id="2041023"/>
    <lineage>
        <taxon>Bacteria</taxon>
        <taxon>Bacillati</taxon>
        <taxon>Bacillota</taxon>
        <taxon>Bacilli</taxon>
        <taxon>Bacillales</taxon>
        <taxon>Paenibacillaceae</taxon>
        <taxon>Paenibacillus</taxon>
    </lineage>
</organism>
<dbReference type="EMBL" id="BMKR01000083">
    <property type="protein sequence ID" value="GGG15106.1"/>
    <property type="molecule type" value="Genomic_DNA"/>
</dbReference>
<evidence type="ECO:0000313" key="1">
    <source>
        <dbReference type="EMBL" id="GGG15106.1"/>
    </source>
</evidence>
<protein>
    <submittedName>
        <fullName evidence="1">Uncharacterized protein</fullName>
    </submittedName>
</protein>
<name>A0A917FZC0_9BACL</name>
<dbReference type="RefSeq" id="WP_189032806.1">
    <property type="nucleotide sequence ID" value="NZ_BMKR01000083.1"/>
</dbReference>
<comment type="caution">
    <text evidence="1">The sequence shown here is derived from an EMBL/GenBank/DDBJ whole genome shotgun (WGS) entry which is preliminary data.</text>
</comment>
<gene>
    <name evidence="1" type="ORF">GCM10010912_69390</name>
</gene>
<dbReference type="AlphaFoldDB" id="A0A917FZC0"/>
<accession>A0A917FZC0</accession>
<dbReference type="Proteomes" id="UP000637643">
    <property type="component" value="Unassembled WGS sequence"/>
</dbReference>